<feature type="domain" description="Ig-like" evidence="10">
    <location>
        <begin position="600"/>
        <end position="692"/>
    </location>
</feature>
<evidence type="ECO:0000256" key="8">
    <source>
        <dbReference type="ARBA" id="ARBA00023157"/>
    </source>
</evidence>
<organism evidence="12 13">
    <name type="scientific">Callosobruchus maculatus</name>
    <name type="common">Southern cowpea weevil</name>
    <name type="synonym">Pulse bruchid</name>
    <dbReference type="NCBI Taxonomy" id="64391"/>
    <lineage>
        <taxon>Eukaryota</taxon>
        <taxon>Metazoa</taxon>
        <taxon>Ecdysozoa</taxon>
        <taxon>Arthropoda</taxon>
        <taxon>Hexapoda</taxon>
        <taxon>Insecta</taxon>
        <taxon>Pterygota</taxon>
        <taxon>Neoptera</taxon>
        <taxon>Endopterygota</taxon>
        <taxon>Coleoptera</taxon>
        <taxon>Polyphaga</taxon>
        <taxon>Cucujiformia</taxon>
        <taxon>Chrysomeloidea</taxon>
        <taxon>Chrysomelidae</taxon>
        <taxon>Bruchinae</taxon>
        <taxon>Bruchini</taxon>
        <taxon>Callosobruchus</taxon>
    </lineage>
</organism>
<dbReference type="InterPro" id="IPR007110">
    <property type="entry name" value="Ig-like_dom"/>
</dbReference>
<evidence type="ECO:0000259" key="11">
    <source>
        <dbReference type="PROSITE" id="PS50853"/>
    </source>
</evidence>
<keyword evidence="9" id="KW-0393">Immunoglobulin domain</keyword>
<evidence type="ECO:0000256" key="1">
    <source>
        <dbReference type="ARBA" id="ARBA00004167"/>
    </source>
</evidence>
<dbReference type="FunFam" id="2.60.40.10:FF:000311">
    <property type="entry name" value="Down syndrome cell adhesion molecule, isoform D"/>
    <property type="match status" value="1"/>
</dbReference>
<comment type="subcellular location">
    <subcellularLocation>
        <location evidence="1">Membrane</location>
        <topology evidence="1">Single-pass membrane protein</topology>
    </subcellularLocation>
</comment>
<dbReference type="SUPFAM" id="SSF48726">
    <property type="entry name" value="Immunoglobulin"/>
    <property type="match status" value="7"/>
</dbReference>
<feature type="domain" description="Ig-like" evidence="10">
    <location>
        <begin position="502"/>
        <end position="595"/>
    </location>
</feature>
<dbReference type="Pfam" id="PF07679">
    <property type="entry name" value="I-set"/>
    <property type="match status" value="2"/>
</dbReference>
<dbReference type="InterPro" id="IPR036116">
    <property type="entry name" value="FN3_sf"/>
</dbReference>
<gene>
    <name evidence="12" type="ORF">CALMAC_LOCUS13343</name>
</gene>
<evidence type="ECO:0000313" key="13">
    <source>
        <dbReference type="Proteomes" id="UP000410492"/>
    </source>
</evidence>
<evidence type="ECO:0000256" key="4">
    <source>
        <dbReference type="ARBA" id="ARBA00022737"/>
    </source>
</evidence>
<dbReference type="SUPFAM" id="SSF49265">
    <property type="entry name" value="Fibronectin type III"/>
    <property type="match status" value="1"/>
</dbReference>
<dbReference type="InterPro" id="IPR013098">
    <property type="entry name" value="Ig_I-set"/>
</dbReference>
<dbReference type="FunFam" id="2.60.40.10:FF:000324">
    <property type="entry name" value="Down syndrome cell adhesion molecule, isoform D"/>
    <property type="match status" value="1"/>
</dbReference>
<name>A0A653D0B1_CALMS</name>
<proteinExistence type="predicted"/>
<sequence length="731" mass="80318">MYRPRKTEKSLLVGKTCSSGRTKLHEPTNNLPPKLTGERTLGKILSFSQQSTAVLLCPVVGYPFPKFKWYKFIEGTNRKQAVTLDERVKQVAGTLIIREAKVEDSGKYLCVVNNSVGGESVETVLTVTAPLKAKIEPPVQTVDFGRPAVFTCKFEGNPIKTISWLKDGNKLDHSDAVLRIEAVRKEDKGMYQCFVRNDQESAEATAELKLGGRFEPPQIRHAFDTETVQPGNSVFLKCIASGNPTPEITWELYGRKLSNNEVYQIGQYVTVNGDVVSHLNISSIRTNDGGLYRCVASSKVGTTEHSARINVYGLPVVRSMEKQAIVAGGTLIVHCPFAGHPVDSVVWERDGRLLPINRKQKVFPNGTLIIENVERASDQATYVCVAKNSQGYSARGSLEVQVMVPPQIHPFDFGGEATNSGDIVVVICTITKGDYPIKMHWTLNGKPVTNTDGVTISSTNKRISQLTIESVQAQHSGEYTCIAENSAGTTKYSSYLNVNVPPRWILEPTDKAFAQGSDAVVECKADGFPKPVVTWKRATGVSPGDYRDFKPNNPDIKVEDGTLMINNIQKTNEGYYLCEANNGIGSGLSAVILISVQAPPQFEVKYRNQTAKRGDPAVLQCQAKGEKPIGILWNINNKRLEPKGDNRYTIREEILPDGVVSDLSIKRTERSDSAIFTCVATNAFGSDDTNINMIVQEAPEVPYGLKVLDKSGRSVQLSWVAPYDGNSPIKK</sequence>
<evidence type="ECO:0000256" key="7">
    <source>
        <dbReference type="ARBA" id="ARBA00023136"/>
    </source>
</evidence>
<dbReference type="FunFam" id="2.60.40.10:FF:000719">
    <property type="entry name" value="nephrin isoform X1"/>
    <property type="match status" value="1"/>
</dbReference>
<keyword evidence="8" id="KW-1015">Disulfide bond</keyword>
<dbReference type="AlphaFoldDB" id="A0A653D0B1"/>
<feature type="domain" description="Ig-like" evidence="10">
    <location>
        <begin position="217"/>
        <end position="310"/>
    </location>
</feature>
<protein>
    <recommendedName>
        <fullName evidence="14">Down syndrome cell adhesion molecule-like protein Dscam2</fullName>
    </recommendedName>
</protein>
<dbReference type="InterPro" id="IPR013783">
    <property type="entry name" value="Ig-like_fold"/>
</dbReference>
<dbReference type="PROSITE" id="PS50853">
    <property type="entry name" value="FN3"/>
    <property type="match status" value="1"/>
</dbReference>
<dbReference type="OrthoDB" id="5982258at2759"/>
<feature type="domain" description="Fibronectin type-III" evidence="11">
    <location>
        <begin position="701"/>
        <end position="731"/>
    </location>
</feature>
<dbReference type="InterPro" id="IPR051170">
    <property type="entry name" value="Neural/epithelial_adhesion"/>
</dbReference>
<evidence type="ECO:0000256" key="5">
    <source>
        <dbReference type="ARBA" id="ARBA00022889"/>
    </source>
</evidence>
<keyword evidence="13" id="KW-1185">Reference proteome</keyword>
<evidence type="ECO:0000313" key="12">
    <source>
        <dbReference type="EMBL" id="VEN53580.1"/>
    </source>
</evidence>
<evidence type="ECO:0008006" key="14">
    <source>
        <dbReference type="Google" id="ProtNLM"/>
    </source>
</evidence>
<feature type="domain" description="Ig-like" evidence="10">
    <location>
        <begin position="406"/>
        <end position="497"/>
    </location>
</feature>
<keyword evidence="2" id="KW-0812">Transmembrane</keyword>
<dbReference type="GO" id="GO:0016020">
    <property type="term" value="C:membrane"/>
    <property type="evidence" value="ECO:0007669"/>
    <property type="project" value="UniProtKB-SubCell"/>
</dbReference>
<dbReference type="InterPro" id="IPR003961">
    <property type="entry name" value="FN3_dom"/>
</dbReference>
<dbReference type="GO" id="GO:0043005">
    <property type="term" value="C:neuron projection"/>
    <property type="evidence" value="ECO:0007669"/>
    <property type="project" value="TreeGrafter"/>
</dbReference>
<dbReference type="FunFam" id="2.60.40.10:FF:000017">
    <property type="entry name" value="Down syndrome cell adhesion molecule b"/>
    <property type="match status" value="2"/>
</dbReference>
<evidence type="ECO:0000259" key="10">
    <source>
        <dbReference type="PROSITE" id="PS50835"/>
    </source>
</evidence>
<dbReference type="CDD" id="cd20956">
    <property type="entry name" value="IgI_4_Dscam"/>
    <property type="match status" value="1"/>
</dbReference>
<dbReference type="FunFam" id="2.60.40.10:FF:000308">
    <property type="entry name" value="Down syndrome cell adhesion molecule, isoform D"/>
    <property type="match status" value="1"/>
</dbReference>
<dbReference type="FunFam" id="2.60.40.10:FF:000302">
    <property type="entry name" value="Down syndrome cell adhesion molecule, isoform D"/>
    <property type="match status" value="1"/>
</dbReference>
<dbReference type="InterPro" id="IPR003598">
    <property type="entry name" value="Ig_sub2"/>
</dbReference>
<dbReference type="EMBL" id="CAACVG010009566">
    <property type="protein sequence ID" value="VEN53580.1"/>
    <property type="molecule type" value="Genomic_DNA"/>
</dbReference>
<feature type="domain" description="Ig-like" evidence="10">
    <location>
        <begin position="33"/>
        <end position="126"/>
    </location>
</feature>
<keyword evidence="7" id="KW-0472">Membrane</keyword>
<dbReference type="PANTHER" id="PTHR12231">
    <property type="entry name" value="CTX-RELATED TYPE I TRANSMEMBRANE PROTEIN"/>
    <property type="match status" value="1"/>
</dbReference>
<keyword evidence="5" id="KW-0130">Cell adhesion</keyword>
<dbReference type="GO" id="GO:0007155">
    <property type="term" value="P:cell adhesion"/>
    <property type="evidence" value="ECO:0007669"/>
    <property type="project" value="UniProtKB-KW"/>
</dbReference>
<dbReference type="GO" id="GO:0048812">
    <property type="term" value="P:neuron projection morphogenesis"/>
    <property type="evidence" value="ECO:0007669"/>
    <property type="project" value="UniProtKB-ARBA"/>
</dbReference>
<evidence type="ECO:0000256" key="3">
    <source>
        <dbReference type="ARBA" id="ARBA00022729"/>
    </source>
</evidence>
<evidence type="ECO:0000256" key="6">
    <source>
        <dbReference type="ARBA" id="ARBA00022989"/>
    </source>
</evidence>
<keyword evidence="3" id="KW-0732">Signal</keyword>
<feature type="domain" description="Ig-like" evidence="10">
    <location>
        <begin position="130"/>
        <end position="209"/>
    </location>
</feature>
<dbReference type="PROSITE" id="PS50835">
    <property type="entry name" value="IG_LIKE"/>
    <property type="match status" value="7"/>
</dbReference>
<feature type="domain" description="Ig-like" evidence="10">
    <location>
        <begin position="315"/>
        <end position="399"/>
    </location>
</feature>
<evidence type="ECO:0000256" key="2">
    <source>
        <dbReference type="ARBA" id="ARBA00022692"/>
    </source>
</evidence>
<dbReference type="Gene3D" id="2.60.40.10">
    <property type="entry name" value="Immunoglobulins"/>
    <property type="match status" value="8"/>
</dbReference>
<evidence type="ECO:0000256" key="9">
    <source>
        <dbReference type="ARBA" id="ARBA00023319"/>
    </source>
</evidence>
<dbReference type="Pfam" id="PF13927">
    <property type="entry name" value="Ig_3"/>
    <property type="match status" value="5"/>
</dbReference>
<dbReference type="SMART" id="SM00409">
    <property type="entry name" value="IG"/>
    <property type="match status" value="7"/>
</dbReference>
<dbReference type="SMART" id="SM00408">
    <property type="entry name" value="IGc2"/>
    <property type="match status" value="7"/>
</dbReference>
<dbReference type="CDD" id="cd20958">
    <property type="entry name" value="IgI_5_Dscam"/>
    <property type="match status" value="1"/>
</dbReference>
<dbReference type="InterPro" id="IPR036179">
    <property type="entry name" value="Ig-like_dom_sf"/>
</dbReference>
<dbReference type="InterPro" id="IPR003599">
    <property type="entry name" value="Ig_sub"/>
</dbReference>
<dbReference type="Proteomes" id="UP000410492">
    <property type="component" value="Unassembled WGS sequence"/>
</dbReference>
<accession>A0A653D0B1</accession>
<keyword evidence="6" id="KW-1133">Transmembrane helix</keyword>
<reference evidence="12 13" key="1">
    <citation type="submission" date="2019-01" db="EMBL/GenBank/DDBJ databases">
        <authorList>
            <person name="Sayadi A."/>
        </authorList>
    </citation>
    <scope>NUCLEOTIDE SEQUENCE [LARGE SCALE GENOMIC DNA]</scope>
</reference>
<dbReference type="PANTHER" id="PTHR12231:SF253">
    <property type="entry name" value="DPR-INTERACTING PROTEIN ETA, ISOFORM B-RELATED"/>
    <property type="match status" value="1"/>
</dbReference>
<keyword evidence="4" id="KW-0677">Repeat</keyword>